<feature type="domain" description="Lipoyl-binding" evidence="9">
    <location>
        <begin position="87"/>
        <end position="163"/>
    </location>
</feature>
<dbReference type="CDD" id="cd06850">
    <property type="entry name" value="biotinyl_domain"/>
    <property type="match status" value="1"/>
</dbReference>
<dbReference type="InterPro" id="IPR001249">
    <property type="entry name" value="AcCoA_biotinCC"/>
</dbReference>
<comment type="function">
    <text evidence="8">This protein is a component of the acetyl coenzyme A carboxylase complex; first, biotin carboxylase catalyzes the carboxylation of the carrier protein and then the transcarboxylase transfers the carboxyl group to form malonyl-CoA.</text>
</comment>
<dbReference type="RefSeq" id="WP_270598815.1">
    <property type="nucleotide sequence ID" value="NZ_JAQESC010000015.1"/>
</dbReference>
<evidence type="ECO:0000313" key="11">
    <source>
        <dbReference type="Proteomes" id="UP001256711"/>
    </source>
</evidence>
<evidence type="ECO:0000256" key="1">
    <source>
        <dbReference type="ARBA" id="ARBA00005194"/>
    </source>
</evidence>
<dbReference type="SUPFAM" id="SSF51230">
    <property type="entry name" value="Single hybrid motif"/>
    <property type="match status" value="1"/>
</dbReference>
<dbReference type="InterPro" id="IPR001882">
    <property type="entry name" value="Biotin_BS"/>
</dbReference>
<dbReference type="PRINTS" id="PR01071">
    <property type="entry name" value="ACOABIOTINCC"/>
</dbReference>
<dbReference type="InterPro" id="IPR011053">
    <property type="entry name" value="Single_hybrid_motif"/>
</dbReference>
<dbReference type="NCBIfam" id="TIGR00531">
    <property type="entry name" value="BCCP"/>
    <property type="match status" value="1"/>
</dbReference>
<evidence type="ECO:0000256" key="4">
    <source>
        <dbReference type="ARBA" id="ARBA00022832"/>
    </source>
</evidence>
<keyword evidence="5 8" id="KW-0443">Lipid metabolism</keyword>
<accession>A0AAW8U0I8</accession>
<evidence type="ECO:0000256" key="5">
    <source>
        <dbReference type="ARBA" id="ARBA00023098"/>
    </source>
</evidence>
<dbReference type="GO" id="GO:0006633">
    <property type="term" value="P:fatty acid biosynthetic process"/>
    <property type="evidence" value="ECO:0007669"/>
    <property type="project" value="UniProtKB-KW"/>
</dbReference>
<dbReference type="InterPro" id="IPR000089">
    <property type="entry name" value="Biotin_lipoyl"/>
</dbReference>
<dbReference type="PROSITE" id="PS00188">
    <property type="entry name" value="BIOTIN"/>
    <property type="match status" value="1"/>
</dbReference>
<gene>
    <name evidence="10" type="primary">accB</name>
    <name evidence="10" type="ORF">P7H43_09605</name>
</gene>
<dbReference type="Proteomes" id="UP001256711">
    <property type="component" value="Unassembled WGS sequence"/>
</dbReference>
<dbReference type="GO" id="GO:0009317">
    <property type="term" value="C:acetyl-CoA carboxylase complex"/>
    <property type="evidence" value="ECO:0007669"/>
    <property type="project" value="InterPro"/>
</dbReference>
<dbReference type="PANTHER" id="PTHR45266:SF3">
    <property type="entry name" value="OXALOACETATE DECARBOXYLASE ALPHA CHAIN"/>
    <property type="match status" value="1"/>
</dbReference>
<comment type="pathway">
    <text evidence="1 8">Lipid metabolism; fatty acid biosynthesis.</text>
</comment>
<evidence type="ECO:0000256" key="6">
    <source>
        <dbReference type="ARBA" id="ARBA00023160"/>
    </source>
</evidence>
<keyword evidence="6 8" id="KW-0275">Fatty acid biosynthesis</keyword>
<dbReference type="PANTHER" id="PTHR45266">
    <property type="entry name" value="OXALOACETATE DECARBOXYLASE ALPHA CHAIN"/>
    <property type="match status" value="1"/>
</dbReference>
<evidence type="ECO:0000313" key="10">
    <source>
        <dbReference type="EMBL" id="MDT2810742.1"/>
    </source>
</evidence>
<evidence type="ECO:0000256" key="7">
    <source>
        <dbReference type="ARBA" id="ARBA00023267"/>
    </source>
</evidence>
<evidence type="ECO:0000259" key="9">
    <source>
        <dbReference type="PROSITE" id="PS50968"/>
    </source>
</evidence>
<evidence type="ECO:0000256" key="2">
    <source>
        <dbReference type="ARBA" id="ARBA00017562"/>
    </source>
</evidence>
<evidence type="ECO:0000256" key="8">
    <source>
        <dbReference type="RuleBase" id="RU364072"/>
    </source>
</evidence>
<comment type="caution">
    <text evidence="10">The sequence shown here is derived from an EMBL/GenBank/DDBJ whole genome shotgun (WGS) entry which is preliminary data.</text>
</comment>
<keyword evidence="10" id="KW-0436">Ligase</keyword>
<protein>
    <recommendedName>
        <fullName evidence="2 8">Biotin carboxyl carrier protein of acetyl-CoA carboxylase</fullName>
    </recommendedName>
</protein>
<proteinExistence type="predicted"/>
<evidence type="ECO:0000256" key="3">
    <source>
        <dbReference type="ARBA" id="ARBA00022516"/>
    </source>
</evidence>
<dbReference type="Gene3D" id="2.40.50.100">
    <property type="match status" value="1"/>
</dbReference>
<dbReference type="AlphaFoldDB" id="A0AAW8U0I8"/>
<dbReference type="Pfam" id="PF00364">
    <property type="entry name" value="Biotin_lipoyl"/>
    <property type="match status" value="1"/>
</dbReference>
<reference evidence="10" key="1">
    <citation type="submission" date="2023-03" db="EMBL/GenBank/DDBJ databases">
        <authorList>
            <person name="Shen W."/>
            <person name="Cai J."/>
        </authorList>
    </citation>
    <scope>NUCLEOTIDE SEQUENCE</scope>
    <source>
        <strain evidence="10">B226-2</strain>
    </source>
</reference>
<sequence length="165" mass="17919">MEFQEIQALLEQFDQSSLTEFDLKDGAFGLYFNKNQECRPVVTGTNEVTTAAPVELQPVAVAPAKHEVKSLANESLPQAAPVVEAEGTEIVSPVVGVVYLKPAPDKPDFKKVGDRVEKGEVVCIVEAMKVMNEITAEVAGEITAVLVENEQVVEYNQGLFKVKEG</sequence>
<dbReference type="InterPro" id="IPR050709">
    <property type="entry name" value="Biotin_Carboxyl_Carrier/Decarb"/>
</dbReference>
<dbReference type="PROSITE" id="PS50968">
    <property type="entry name" value="BIOTINYL_LIPOYL"/>
    <property type="match status" value="1"/>
</dbReference>
<dbReference type="GO" id="GO:0003989">
    <property type="term" value="F:acetyl-CoA carboxylase activity"/>
    <property type="evidence" value="ECO:0007669"/>
    <property type="project" value="InterPro"/>
</dbReference>
<dbReference type="EMBL" id="JARQBJ010000004">
    <property type="protein sequence ID" value="MDT2810742.1"/>
    <property type="molecule type" value="Genomic_DNA"/>
</dbReference>
<keyword evidence="7 8" id="KW-0092">Biotin</keyword>
<keyword evidence="4 8" id="KW-0276">Fatty acid metabolism</keyword>
<organism evidence="10 11">
    <name type="scientific">Enterococcus asini</name>
    <dbReference type="NCBI Taxonomy" id="57732"/>
    <lineage>
        <taxon>Bacteria</taxon>
        <taxon>Bacillati</taxon>
        <taxon>Bacillota</taxon>
        <taxon>Bacilli</taxon>
        <taxon>Lactobacillales</taxon>
        <taxon>Enterococcaceae</taxon>
        <taxon>Enterococcus</taxon>
    </lineage>
</organism>
<keyword evidence="3 8" id="KW-0444">Lipid biosynthesis</keyword>
<name>A0AAW8U0I8_9ENTE</name>